<organism evidence="1 2">
    <name type="scientific">Actinomyces oris</name>
    <dbReference type="NCBI Taxonomy" id="544580"/>
    <lineage>
        <taxon>Bacteria</taxon>
        <taxon>Bacillati</taxon>
        <taxon>Actinomycetota</taxon>
        <taxon>Actinomycetes</taxon>
        <taxon>Actinomycetales</taxon>
        <taxon>Actinomycetaceae</taxon>
        <taxon>Actinomyces</taxon>
    </lineage>
</organism>
<name>A0A1Q8VZ48_9ACTO</name>
<protein>
    <submittedName>
        <fullName evidence="1">Uncharacterized protein</fullName>
    </submittedName>
</protein>
<evidence type="ECO:0000313" key="1">
    <source>
        <dbReference type="EMBL" id="OLO53832.1"/>
    </source>
</evidence>
<sequence length="256" mass="28618">MARQAGYYEWDDDLTPGKKKEGGWHQNLYDTEGHLKGNARFVPVDEDQEDPIIVTETVYVPAEERLSKTQEMVAEIISSVIVKLIEDGVQVAKPHVQRWWNETAVPFAKTKVADWKHRHSSSHAEKAPQCVEEIVIDDVTSSSEESSSISILQADERPTMSSAEAQARLLAAVAARTYSDEQLRMVSDSQIIDTEDSETIRSALAQIPREHLIAVIEHMTRHPHLLEESNLANLASLIGRVNQVENVPADGMTNTE</sequence>
<proteinExistence type="predicted"/>
<reference evidence="1 2" key="1">
    <citation type="submission" date="2016-12" db="EMBL/GenBank/DDBJ databases">
        <title>Genomic comparison of strains in the 'Actinomyces naeslundii' group.</title>
        <authorList>
            <person name="Mughal S.R."/>
            <person name="Do T."/>
            <person name="Gilbert S.C."/>
            <person name="Witherden E.A."/>
            <person name="Didelot X."/>
            <person name="Beighton D."/>
        </authorList>
    </citation>
    <scope>NUCLEOTIDE SEQUENCE [LARGE SCALE GENOMIC DNA]</scope>
    <source>
        <strain evidence="1 2">MMRCO6-1</strain>
    </source>
</reference>
<dbReference type="RefSeq" id="WP_070661931.1">
    <property type="nucleotide sequence ID" value="NZ_MSKM01000017.1"/>
</dbReference>
<dbReference type="EMBL" id="MSKM01000017">
    <property type="protein sequence ID" value="OLO53832.1"/>
    <property type="molecule type" value="Genomic_DNA"/>
</dbReference>
<evidence type="ECO:0000313" key="2">
    <source>
        <dbReference type="Proteomes" id="UP000185772"/>
    </source>
</evidence>
<comment type="caution">
    <text evidence="1">The sequence shown here is derived from an EMBL/GenBank/DDBJ whole genome shotgun (WGS) entry which is preliminary data.</text>
</comment>
<gene>
    <name evidence="1" type="ORF">BKH27_05110</name>
</gene>
<accession>A0A1Q8VZ48</accession>
<dbReference type="Proteomes" id="UP000185772">
    <property type="component" value="Unassembled WGS sequence"/>
</dbReference>
<dbReference type="AlphaFoldDB" id="A0A1Q8VZ48"/>